<evidence type="ECO:0000256" key="8">
    <source>
        <dbReference type="ARBA" id="ARBA00022741"/>
    </source>
</evidence>
<comment type="catalytic activity">
    <reaction evidence="1">
        <text>a ribonucleoside 3'-phosphate + H2O = a ribonucleoside + phosphate</text>
        <dbReference type="Rhea" id="RHEA:10144"/>
        <dbReference type="ChEBI" id="CHEBI:13197"/>
        <dbReference type="ChEBI" id="CHEBI:15377"/>
        <dbReference type="ChEBI" id="CHEBI:18254"/>
        <dbReference type="ChEBI" id="CHEBI:43474"/>
        <dbReference type="EC" id="3.1.3.6"/>
    </reaction>
</comment>
<name>A0ABU9GSM0_9GAMM</name>
<dbReference type="Pfam" id="PF00149">
    <property type="entry name" value="Metallophos"/>
    <property type="match status" value="1"/>
</dbReference>
<dbReference type="PRINTS" id="PR01607">
    <property type="entry name" value="APYRASEFAMLY"/>
</dbReference>
<gene>
    <name evidence="14" type="ORF">V6256_11650</name>
</gene>
<comment type="similarity">
    <text evidence="5 11">Belongs to the 5'-nucleotidase family.</text>
</comment>
<sequence length="690" mass="75766">MKYINANTTFLKSTLAITVCLALGGCFNKTDANPVNADDTNPQSKSTVNLRIMETTDIHMYLSNYDYFSQQVSETIGFVNTATLIKKARAEVKNSVLVDNGDLIQNSPLGDYEALVRRTEILNGSTHVVYKAMNLLDYDVANLGNHEFNFGLEFLDAAIKGADFPYVNANVYINDGDDDTSNDKNRYTPYYIQEKQVVDANGNEQTIKIGYLGLTPPQIMQWDSVKLQGKVIAKDIVKTAEKFVPQMKAEGADIIIAIPHSGLTASAQEDLAENAALYLSEVPDIDAILFGHNHRVFPGDKAYNGYQEAGIDNVNGKLNGIPAVMPGFFGNHLGVIDLTLTSTADHQWEVTKSTVEARGIYSGSKRNGDFVDLAEADQEVAAAIAPEHQATIEWVSEPFANISAPIYSFFALVQDDPSIQIVSDAQIAWGKAFIQGTELDGLPVLSAAAPFRAGRNGIEDYTDVKAGEIALLDTVSLYVFPNTVRMVKITGADVKEWLERSAAQFNQIDINSSQQQNLLDTTYPTYNFDIIDGVTFEIDVTQPKRYDNEGLLISAQNSRITHLQYQGKPIDLDGEFLVVTNNYRASGGGNFPNIDGTSRETFEGPDENRGVLRNYIISEAAKNENNSIDPSADQNWKFKPVNTETNLNVVFRTSPLDDVKAIAAEIPSITATSDLDSDGFALYKIDLKAQ</sequence>
<evidence type="ECO:0000259" key="13">
    <source>
        <dbReference type="Pfam" id="PF02872"/>
    </source>
</evidence>
<dbReference type="PROSITE" id="PS51257">
    <property type="entry name" value="PROKAR_LIPOPROTEIN"/>
    <property type="match status" value="1"/>
</dbReference>
<dbReference type="InterPro" id="IPR004843">
    <property type="entry name" value="Calcineurin-like_PHP"/>
</dbReference>
<evidence type="ECO:0000256" key="1">
    <source>
        <dbReference type="ARBA" id="ARBA00000527"/>
    </source>
</evidence>
<dbReference type="InterPro" id="IPR036907">
    <property type="entry name" value="5'-Nucleotdase_C_sf"/>
</dbReference>
<organism evidence="14 15">
    <name type="scientific">Psychromonas aquatilis</name>
    <dbReference type="NCBI Taxonomy" id="2005072"/>
    <lineage>
        <taxon>Bacteria</taxon>
        <taxon>Pseudomonadati</taxon>
        <taxon>Pseudomonadota</taxon>
        <taxon>Gammaproteobacteria</taxon>
        <taxon>Alteromonadales</taxon>
        <taxon>Psychromonadaceae</taxon>
        <taxon>Psychromonas</taxon>
    </lineage>
</organism>
<evidence type="ECO:0000313" key="14">
    <source>
        <dbReference type="EMBL" id="MEL0630261.1"/>
    </source>
</evidence>
<evidence type="ECO:0000256" key="6">
    <source>
        <dbReference type="ARBA" id="ARBA00022723"/>
    </source>
</evidence>
<dbReference type="RefSeq" id="WP_341598387.1">
    <property type="nucleotide sequence ID" value="NZ_JBAKAZ010000047.1"/>
</dbReference>
<dbReference type="Pfam" id="PF02872">
    <property type="entry name" value="5_nucleotid_C"/>
    <property type="match status" value="1"/>
</dbReference>
<feature type="domain" description="5'-Nucleotidase C-terminal" evidence="13">
    <location>
        <begin position="413"/>
        <end position="592"/>
    </location>
</feature>
<accession>A0ABU9GSM0</accession>
<keyword evidence="8 11" id="KW-0547">Nucleotide-binding</keyword>
<feature type="chain" id="PRO_5044973298" evidence="11">
    <location>
        <begin position="38"/>
        <end position="690"/>
    </location>
</feature>
<dbReference type="InterPro" id="IPR006146">
    <property type="entry name" value="5'-Nucleotdase_CS"/>
</dbReference>
<proteinExistence type="inferred from homology"/>
<dbReference type="Proteomes" id="UP001369082">
    <property type="component" value="Unassembled WGS sequence"/>
</dbReference>
<dbReference type="PROSITE" id="PS00786">
    <property type="entry name" value="5_NUCLEOTIDASE_2"/>
    <property type="match status" value="1"/>
</dbReference>
<comment type="subcellular location">
    <subcellularLocation>
        <location evidence="4">Cell envelope</location>
    </subcellularLocation>
</comment>
<protein>
    <submittedName>
        <fullName evidence="14">Bifunctional 2',3'-cyclic-nucleotide 2'-phosphodiesterase/3'-nucleotidase</fullName>
    </submittedName>
</protein>
<evidence type="ECO:0000256" key="4">
    <source>
        <dbReference type="ARBA" id="ARBA00004196"/>
    </source>
</evidence>
<dbReference type="InterPro" id="IPR006179">
    <property type="entry name" value="5_nucleotidase/apyrase"/>
</dbReference>
<feature type="domain" description="Calcineurin-like phosphoesterase" evidence="12">
    <location>
        <begin position="50"/>
        <end position="295"/>
    </location>
</feature>
<keyword evidence="10" id="KW-0511">Multifunctional enzyme</keyword>
<dbReference type="NCBIfam" id="NF006938">
    <property type="entry name" value="PRK09420.1"/>
    <property type="match status" value="1"/>
</dbReference>
<evidence type="ECO:0000256" key="5">
    <source>
        <dbReference type="ARBA" id="ARBA00006654"/>
    </source>
</evidence>
<evidence type="ECO:0000256" key="11">
    <source>
        <dbReference type="RuleBase" id="RU362119"/>
    </source>
</evidence>
<keyword evidence="7 11" id="KW-0732">Signal</keyword>
<comment type="catalytic activity">
    <reaction evidence="2">
        <text>a nucleoside 2',3'-cyclic phosphate + H2O = a nucleoside 3'-phosphate + H(+)</text>
        <dbReference type="Rhea" id="RHEA:19621"/>
        <dbReference type="ChEBI" id="CHEBI:15377"/>
        <dbReference type="ChEBI" id="CHEBI:15378"/>
        <dbReference type="ChEBI" id="CHEBI:66949"/>
        <dbReference type="ChEBI" id="CHEBI:66954"/>
        <dbReference type="EC" id="3.1.4.16"/>
    </reaction>
</comment>
<comment type="cofactor">
    <cofactor evidence="3">
        <name>a divalent metal cation</name>
        <dbReference type="ChEBI" id="CHEBI:60240"/>
    </cofactor>
</comment>
<comment type="caution">
    <text evidence="14">The sequence shown here is derived from an EMBL/GenBank/DDBJ whole genome shotgun (WGS) entry which is preliminary data.</text>
</comment>
<dbReference type="SUPFAM" id="SSF56300">
    <property type="entry name" value="Metallo-dependent phosphatases"/>
    <property type="match status" value="1"/>
</dbReference>
<evidence type="ECO:0000256" key="2">
    <source>
        <dbReference type="ARBA" id="ARBA00001730"/>
    </source>
</evidence>
<evidence type="ECO:0000313" key="15">
    <source>
        <dbReference type="Proteomes" id="UP001369082"/>
    </source>
</evidence>
<evidence type="ECO:0000256" key="7">
    <source>
        <dbReference type="ARBA" id="ARBA00022729"/>
    </source>
</evidence>
<dbReference type="PANTHER" id="PTHR11575">
    <property type="entry name" value="5'-NUCLEOTIDASE-RELATED"/>
    <property type="match status" value="1"/>
</dbReference>
<keyword evidence="15" id="KW-1185">Reference proteome</keyword>
<dbReference type="SUPFAM" id="SSF55816">
    <property type="entry name" value="5'-nucleotidase (syn. UDP-sugar hydrolase), C-terminal domain"/>
    <property type="match status" value="1"/>
</dbReference>
<reference evidence="14 15" key="1">
    <citation type="submission" date="2024-02" db="EMBL/GenBank/DDBJ databases">
        <title>Bacteria isolated from the canopy kelp, Nereocystis luetkeana.</title>
        <authorList>
            <person name="Pfister C.A."/>
            <person name="Younker I.T."/>
            <person name="Light S.H."/>
        </authorList>
    </citation>
    <scope>NUCLEOTIDE SEQUENCE [LARGE SCALE GENOMIC DNA]</scope>
    <source>
        <strain evidence="14 15">TI.1.05</strain>
    </source>
</reference>
<evidence type="ECO:0000256" key="10">
    <source>
        <dbReference type="ARBA" id="ARBA00023268"/>
    </source>
</evidence>
<dbReference type="EMBL" id="JBAKAZ010000047">
    <property type="protein sequence ID" value="MEL0630261.1"/>
    <property type="molecule type" value="Genomic_DNA"/>
</dbReference>
<keyword evidence="9 11" id="KW-0378">Hydrolase</keyword>
<dbReference type="CDD" id="cd07410">
    <property type="entry name" value="MPP_CpdB_N"/>
    <property type="match status" value="1"/>
</dbReference>
<keyword evidence="6" id="KW-0479">Metal-binding</keyword>
<evidence type="ECO:0000256" key="3">
    <source>
        <dbReference type="ARBA" id="ARBA00001968"/>
    </source>
</evidence>
<dbReference type="Gene3D" id="3.60.21.10">
    <property type="match status" value="1"/>
</dbReference>
<evidence type="ECO:0000259" key="12">
    <source>
        <dbReference type="Pfam" id="PF00149"/>
    </source>
</evidence>
<feature type="signal peptide" evidence="11">
    <location>
        <begin position="1"/>
        <end position="37"/>
    </location>
</feature>
<dbReference type="Gene3D" id="3.90.780.10">
    <property type="entry name" value="5'-Nucleotidase, C-terminal domain"/>
    <property type="match status" value="1"/>
</dbReference>
<dbReference type="InterPro" id="IPR029052">
    <property type="entry name" value="Metallo-depent_PP-like"/>
</dbReference>
<dbReference type="InterPro" id="IPR008334">
    <property type="entry name" value="5'-Nucleotdase_C"/>
</dbReference>
<evidence type="ECO:0000256" key="9">
    <source>
        <dbReference type="ARBA" id="ARBA00022801"/>
    </source>
</evidence>
<dbReference type="InterPro" id="IPR041827">
    <property type="entry name" value="CpdB_N"/>
</dbReference>
<dbReference type="PANTHER" id="PTHR11575:SF6">
    <property type="entry name" value="2',3'-CYCLIC-NUCLEOTIDE 2'-PHOSPHODIESTERASE_3'-NUCLEOTIDASE"/>
    <property type="match status" value="1"/>
</dbReference>